<evidence type="ECO:0000256" key="1">
    <source>
        <dbReference type="SAM" id="MobiDB-lite"/>
    </source>
</evidence>
<accession>A0A2K8U6L8</accession>
<evidence type="ECO:0000259" key="2">
    <source>
        <dbReference type="Pfam" id="PF02026"/>
    </source>
</evidence>
<reference evidence="3 4" key="1">
    <citation type="submission" date="2017-03" db="EMBL/GenBank/DDBJ databases">
        <title>Complete genome sequence of Candidatus 'Thiodictyon syntrophicum' sp. nov. strain Cad16T, a photolithoautotroph purple sulfur bacterium isolated from an alpine meromictic lake.</title>
        <authorList>
            <person name="Luedin S.M."/>
            <person name="Pothier J.F."/>
            <person name="Danza F."/>
            <person name="Storelli N."/>
            <person name="Wittwer M."/>
            <person name="Tonolla M."/>
        </authorList>
    </citation>
    <scope>NUCLEOTIDE SEQUENCE [LARGE SCALE GENOMIC DNA]</scope>
    <source>
        <strain evidence="3 4">Cad16T</strain>
    </source>
</reference>
<sequence length="590" mass="64264">MSGFFGQPPLWVAGRAPLVRRVVAGLEQRRQRVQVVTLAELAGRWPGACRTLVLADPPAPMELVTSLLAQPGLRAPRGAPLRLILMHQADPAPPLPDLDPEGPISLETFALEDRAARALLGRWPLHCGLDPVFGQVPHLLVAGFAPPARALLVQALRLMAYGEGRPRVSIVGAEARVSADFALAYPQAGQVAEVAWIGPQLAGLAQLPPVTLVLVCPEPAVADAVATARTLAQRLAADQGVSPPILLEVGDETPGGTLADWDGQTFPFSYLDEACRPAVLFDGLGDQLARTIHEHYTDSIAAQGRDPDREPAGRPWSRLTASYRDANRHQADHLWAKLAVMDCRAIQEERVESFTFAPLEAEQLAIIEHLRWAADRHLDGWRYAPVRDNARRHHPQLIPYPDLSEPMKDLDRFAVRGVPTLLARSGLGVVRILIVAIPPPAADCPADARLARLAVQVLERLVARYPDRSLVIAATLAEPASRLVARLALDRAGAGLFLLCERPLTETLADQPDAAARLDLLGLATRAERRIALPRPGELERWVRQRAGIRLYVRDGPAEVETQPGADRPGTAKQVRLDPKTGRAEWGFEY</sequence>
<dbReference type="AlphaFoldDB" id="A0A2K8U6L8"/>
<protein>
    <submittedName>
        <fullName evidence="3">Ryanodine receptor Ryr</fullName>
    </submittedName>
</protein>
<name>A0A2K8U6L8_9GAMM</name>
<proteinExistence type="predicted"/>
<dbReference type="Gene3D" id="6.20.350.10">
    <property type="match status" value="1"/>
</dbReference>
<organism evidence="3 4">
    <name type="scientific">Candidatus Thiodictyon syntrophicum</name>
    <dbReference type="NCBI Taxonomy" id="1166950"/>
    <lineage>
        <taxon>Bacteria</taxon>
        <taxon>Pseudomonadati</taxon>
        <taxon>Pseudomonadota</taxon>
        <taxon>Gammaproteobacteria</taxon>
        <taxon>Chromatiales</taxon>
        <taxon>Chromatiaceae</taxon>
        <taxon>Thiodictyon</taxon>
    </lineage>
</organism>
<keyword evidence="4" id="KW-1185">Reference proteome</keyword>
<evidence type="ECO:0000313" key="3">
    <source>
        <dbReference type="EMBL" id="AUB80691.1"/>
    </source>
</evidence>
<dbReference type="EMBL" id="CP020370">
    <property type="protein sequence ID" value="AUB80691.1"/>
    <property type="molecule type" value="Genomic_DNA"/>
</dbReference>
<dbReference type="Proteomes" id="UP000232638">
    <property type="component" value="Chromosome"/>
</dbReference>
<dbReference type="Pfam" id="PF02026">
    <property type="entry name" value="RyR"/>
    <property type="match status" value="1"/>
</dbReference>
<feature type="region of interest" description="Disordered" evidence="1">
    <location>
        <begin position="558"/>
        <end position="590"/>
    </location>
</feature>
<dbReference type="InterPro" id="IPR003032">
    <property type="entry name" value="Ryanodine_rcpt"/>
</dbReference>
<dbReference type="RefSeq" id="WP_100918481.1">
    <property type="nucleotide sequence ID" value="NZ_CP020370.1"/>
</dbReference>
<gene>
    <name evidence="3" type="ORF">THSYN_06810</name>
</gene>
<evidence type="ECO:0000313" key="4">
    <source>
        <dbReference type="Proteomes" id="UP000232638"/>
    </source>
</evidence>
<dbReference type="OrthoDB" id="4228364at2"/>
<dbReference type="KEGG" id="tsy:THSYN_06810"/>
<feature type="domain" description="Ryanodine receptor Ryr" evidence="2">
    <location>
        <begin position="361"/>
        <end position="424"/>
    </location>
</feature>
<keyword evidence="3" id="KW-0675">Receptor</keyword>